<feature type="compositionally biased region" description="Low complexity" evidence="1">
    <location>
        <begin position="57"/>
        <end position="75"/>
    </location>
</feature>
<evidence type="ECO:0000256" key="1">
    <source>
        <dbReference type="SAM" id="MobiDB-lite"/>
    </source>
</evidence>
<organism evidence="2 3">
    <name type="scientific">Streptomyces aurantiacus</name>
    <dbReference type="NCBI Taxonomy" id="47760"/>
    <lineage>
        <taxon>Bacteria</taxon>
        <taxon>Bacillati</taxon>
        <taxon>Actinomycetota</taxon>
        <taxon>Actinomycetes</taxon>
        <taxon>Kitasatosporales</taxon>
        <taxon>Streptomycetaceae</taxon>
        <taxon>Streptomyces</taxon>
        <taxon>Streptomyces aurantiacus group</taxon>
    </lineage>
</organism>
<sequence>MLWLYAVRTEGLGSVSRCGPAVAERAVPRAPEKRGCARLLSARSALADPHPNHHHATTPPTLRTAAAPTARRPQAARPPRPA</sequence>
<name>A0A7G1P4Y0_9ACTN</name>
<keyword evidence="3" id="KW-1185">Reference proteome</keyword>
<proteinExistence type="predicted"/>
<dbReference type="EMBL" id="AP023440">
    <property type="protein sequence ID" value="BCL28870.1"/>
    <property type="molecule type" value="Genomic_DNA"/>
</dbReference>
<accession>A0A7G1P4Y0</accession>
<gene>
    <name evidence="2" type="ORF">GCM10017557_37290</name>
</gene>
<dbReference type="Proteomes" id="UP000516444">
    <property type="component" value="Chromosome"/>
</dbReference>
<dbReference type="KEGG" id="sgm:GCM10017557_37290"/>
<dbReference type="AlphaFoldDB" id="A0A7G1P4Y0"/>
<evidence type="ECO:0000313" key="2">
    <source>
        <dbReference type="EMBL" id="BCL28870.1"/>
    </source>
</evidence>
<evidence type="ECO:0000313" key="3">
    <source>
        <dbReference type="Proteomes" id="UP000516444"/>
    </source>
</evidence>
<feature type="region of interest" description="Disordered" evidence="1">
    <location>
        <begin position="44"/>
        <end position="82"/>
    </location>
</feature>
<reference evidence="2 3" key="1">
    <citation type="journal article" date="2014" name="Int. J. Syst. Evol. Microbiol.">
        <title>Complete genome sequence of Corynebacterium casei LMG S-19264T (=DSM 44701T), isolated from a smear-ripened cheese.</title>
        <authorList>
            <consortium name="US DOE Joint Genome Institute (JGI-PGF)"/>
            <person name="Walter F."/>
            <person name="Albersmeier A."/>
            <person name="Kalinowski J."/>
            <person name="Ruckert C."/>
        </authorList>
    </citation>
    <scope>NUCLEOTIDE SEQUENCE [LARGE SCALE GENOMIC DNA]</scope>
    <source>
        <strain evidence="2 3">JCM 4677</strain>
    </source>
</reference>
<protein>
    <submittedName>
        <fullName evidence="2">Uncharacterized protein</fullName>
    </submittedName>
</protein>